<accession>A0A2G8LM90</accession>
<dbReference type="SUPFAM" id="SSF46946">
    <property type="entry name" value="S13-like H2TH domain"/>
    <property type="match status" value="1"/>
</dbReference>
<dbReference type="InterPro" id="IPR012319">
    <property type="entry name" value="FPG_cat"/>
</dbReference>
<dbReference type="PANTHER" id="PTHR22993:SF27">
    <property type="entry name" value="ENDONUCLEASE 8-LIKE 1"/>
    <property type="match status" value="1"/>
</dbReference>
<dbReference type="GO" id="GO:0005634">
    <property type="term" value="C:nucleus"/>
    <property type="evidence" value="ECO:0007669"/>
    <property type="project" value="TreeGrafter"/>
</dbReference>
<dbReference type="GO" id="GO:0019104">
    <property type="term" value="F:DNA N-glycosylase activity"/>
    <property type="evidence" value="ECO:0007669"/>
    <property type="project" value="InterPro"/>
</dbReference>
<evidence type="ECO:0000313" key="3">
    <source>
        <dbReference type="Proteomes" id="UP000230750"/>
    </source>
</evidence>
<dbReference type="Pfam" id="PF01149">
    <property type="entry name" value="Fapy_DNA_glyco"/>
    <property type="match status" value="1"/>
</dbReference>
<dbReference type="Gene3D" id="1.10.8.50">
    <property type="match status" value="1"/>
</dbReference>
<comment type="caution">
    <text evidence="2">The sequence shown here is derived from an EMBL/GenBank/DDBJ whole genome shotgun (WGS) entry which is preliminary data.</text>
</comment>
<evidence type="ECO:0000259" key="1">
    <source>
        <dbReference type="PROSITE" id="PS51068"/>
    </source>
</evidence>
<keyword evidence="3" id="KW-1185">Reference proteome</keyword>
<feature type="domain" description="Formamidopyrimidine-DNA glycosylase catalytic" evidence="1">
    <location>
        <begin position="2"/>
        <end position="129"/>
    </location>
</feature>
<dbReference type="InterPro" id="IPR010979">
    <property type="entry name" value="Ribosomal_uS13-like_H2TH"/>
</dbReference>
<proteinExistence type="predicted"/>
<keyword evidence="2" id="KW-0255">Endonuclease</keyword>
<dbReference type="PROSITE" id="PS51068">
    <property type="entry name" value="FPG_CAT"/>
    <property type="match status" value="1"/>
</dbReference>
<dbReference type="AlphaFoldDB" id="A0A2G8LM90"/>
<protein>
    <submittedName>
        <fullName evidence="2">Putative endonuclease 8-like 1-like</fullName>
    </submittedName>
</protein>
<dbReference type="GO" id="GO:0003676">
    <property type="term" value="F:nucleic acid binding"/>
    <property type="evidence" value="ECO:0007669"/>
    <property type="project" value="InterPro"/>
</dbReference>
<dbReference type="GO" id="GO:0006284">
    <property type="term" value="P:base-excision repair"/>
    <property type="evidence" value="ECO:0007669"/>
    <property type="project" value="InterPro"/>
</dbReference>
<evidence type="ECO:0000313" key="2">
    <source>
        <dbReference type="EMBL" id="PIK61290.1"/>
    </source>
</evidence>
<dbReference type="PANTHER" id="PTHR22993">
    <property type="entry name" value="FORMAMIDOPYRIMIDINE-DNA GLYCOSYLASE"/>
    <property type="match status" value="1"/>
</dbReference>
<dbReference type="SMART" id="SM00898">
    <property type="entry name" value="Fapy_DNA_glyco"/>
    <property type="match status" value="1"/>
</dbReference>
<dbReference type="Gene3D" id="3.20.190.10">
    <property type="entry name" value="MutM-like, N-terminal"/>
    <property type="match status" value="1"/>
</dbReference>
<keyword evidence="2" id="KW-0540">Nuclease</keyword>
<organism evidence="2 3">
    <name type="scientific">Stichopus japonicus</name>
    <name type="common">Sea cucumber</name>
    <dbReference type="NCBI Taxonomy" id="307972"/>
    <lineage>
        <taxon>Eukaryota</taxon>
        <taxon>Metazoa</taxon>
        <taxon>Echinodermata</taxon>
        <taxon>Eleutherozoa</taxon>
        <taxon>Echinozoa</taxon>
        <taxon>Holothuroidea</taxon>
        <taxon>Aspidochirotacea</taxon>
        <taxon>Aspidochirotida</taxon>
        <taxon>Stichopodidae</taxon>
        <taxon>Apostichopus</taxon>
    </lineage>
</organism>
<dbReference type="EMBL" id="MRZV01000036">
    <property type="protein sequence ID" value="PIK61290.1"/>
    <property type="molecule type" value="Genomic_DNA"/>
</dbReference>
<dbReference type="InterPro" id="IPR035937">
    <property type="entry name" value="FPG_N"/>
</dbReference>
<dbReference type="GO" id="GO:0003906">
    <property type="term" value="F:DNA-(apurinic or apyrimidinic site) endonuclease activity"/>
    <property type="evidence" value="ECO:0007669"/>
    <property type="project" value="InterPro"/>
</dbReference>
<reference evidence="2 3" key="1">
    <citation type="journal article" date="2017" name="PLoS Biol.">
        <title>The sea cucumber genome provides insights into morphological evolution and visceral regeneration.</title>
        <authorList>
            <person name="Zhang X."/>
            <person name="Sun L."/>
            <person name="Yuan J."/>
            <person name="Sun Y."/>
            <person name="Gao Y."/>
            <person name="Zhang L."/>
            <person name="Li S."/>
            <person name="Dai H."/>
            <person name="Hamel J.F."/>
            <person name="Liu C."/>
            <person name="Yu Y."/>
            <person name="Liu S."/>
            <person name="Lin W."/>
            <person name="Guo K."/>
            <person name="Jin S."/>
            <person name="Xu P."/>
            <person name="Storey K.B."/>
            <person name="Huan P."/>
            <person name="Zhang T."/>
            <person name="Zhou Y."/>
            <person name="Zhang J."/>
            <person name="Lin C."/>
            <person name="Li X."/>
            <person name="Xing L."/>
            <person name="Huo D."/>
            <person name="Sun M."/>
            <person name="Wang L."/>
            <person name="Mercier A."/>
            <person name="Li F."/>
            <person name="Yang H."/>
            <person name="Xiang J."/>
        </authorList>
    </citation>
    <scope>NUCLEOTIDE SEQUENCE [LARGE SCALE GENOMIC DNA]</scope>
    <source>
        <strain evidence="2">Shaxun</strain>
        <tissue evidence="2">Muscle</tissue>
    </source>
</reference>
<dbReference type="GO" id="GO:0008270">
    <property type="term" value="F:zinc ion binding"/>
    <property type="evidence" value="ECO:0007669"/>
    <property type="project" value="InterPro"/>
</dbReference>
<name>A0A2G8LM90_STIJA</name>
<keyword evidence="2" id="KW-0378">Hydrolase</keyword>
<gene>
    <name evidence="2" type="ORF">BSL78_01781</name>
</gene>
<dbReference type="SUPFAM" id="SSF81624">
    <property type="entry name" value="N-terminal domain of MutM-like DNA repair proteins"/>
    <property type="match status" value="1"/>
</dbReference>
<dbReference type="Proteomes" id="UP000230750">
    <property type="component" value="Unassembled WGS sequence"/>
</dbReference>
<dbReference type="STRING" id="307972.A0A2G8LM90"/>
<dbReference type="OrthoDB" id="6260718at2759"/>
<sequence length="330" mass="37988">MPEGPELHLASRFVNKCCKGTVFSGNIVKSEVHKSEEIKFKSDAYTISATSRGKELQLFLSSVQDDKKSAKKAAAIDPQSHAAILFRFGMSGKFEFTAEADLHKHAHLKFFTKSEPRMVLSYVDVRRFGRFEETTQWGKDRGPDPMFEYKEFRYSISFYYHCGRIFFQFQDELYDVIFKFNHIKLNVLESLSSSEFDRPICEVLLNQKYFNGIGNYLRAEILYSRKNYPDHATDNQQDFLQISSGLHNWYPTLRTGKKSFEDYQIPPDVKPKMKGSVSKNKDQKADILHLCHSVPLEVVNLGKQPDVPKSLLCCHSVPLEVVILGELRCT</sequence>